<dbReference type="EMBL" id="KQ971889">
    <property type="protein sequence ID" value="KYB24706.1"/>
    <property type="molecule type" value="Genomic_DNA"/>
</dbReference>
<dbReference type="Gene3D" id="3.40.50.720">
    <property type="entry name" value="NAD(P)-binding Rossmann-like Domain"/>
    <property type="match status" value="1"/>
</dbReference>
<dbReference type="FunFam" id="1.10.630.10:FF:000042">
    <property type="entry name" value="Cytochrome P450"/>
    <property type="match status" value="1"/>
</dbReference>
<name>A0A139W9X0_TRICA</name>
<reference evidence="13 14" key="1">
    <citation type="journal article" date="2008" name="Nature">
        <title>The genome of the model beetle and pest Tribolium castaneum.</title>
        <authorList>
            <consortium name="Tribolium Genome Sequencing Consortium"/>
            <person name="Richards S."/>
            <person name="Gibbs R.A."/>
            <person name="Weinstock G.M."/>
            <person name="Brown S.J."/>
            <person name="Denell R."/>
            <person name="Beeman R.W."/>
            <person name="Gibbs R."/>
            <person name="Beeman R.W."/>
            <person name="Brown S.J."/>
            <person name="Bucher G."/>
            <person name="Friedrich M."/>
            <person name="Grimmelikhuijzen C.J."/>
            <person name="Klingler M."/>
            <person name="Lorenzen M."/>
            <person name="Richards S."/>
            <person name="Roth S."/>
            <person name="Schroder R."/>
            <person name="Tautz D."/>
            <person name="Zdobnov E.M."/>
            <person name="Muzny D."/>
            <person name="Gibbs R.A."/>
            <person name="Weinstock G.M."/>
            <person name="Attaway T."/>
            <person name="Bell S."/>
            <person name="Buhay C.J."/>
            <person name="Chandrabose M.N."/>
            <person name="Chavez D."/>
            <person name="Clerk-Blankenburg K.P."/>
            <person name="Cree A."/>
            <person name="Dao M."/>
            <person name="Davis C."/>
            <person name="Chacko J."/>
            <person name="Dinh H."/>
            <person name="Dugan-Rocha S."/>
            <person name="Fowler G."/>
            <person name="Garner T.T."/>
            <person name="Garnes J."/>
            <person name="Gnirke A."/>
            <person name="Hawes A."/>
            <person name="Hernandez J."/>
            <person name="Hines S."/>
            <person name="Holder M."/>
            <person name="Hume J."/>
            <person name="Jhangiani S.N."/>
            <person name="Joshi V."/>
            <person name="Khan Z.M."/>
            <person name="Jackson L."/>
            <person name="Kovar C."/>
            <person name="Kowis A."/>
            <person name="Lee S."/>
            <person name="Lewis L.R."/>
            <person name="Margolis J."/>
            <person name="Morgan M."/>
            <person name="Nazareth L.V."/>
            <person name="Nguyen N."/>
            <person name="Okwuonu G."/>
            <person name="Parker D."/>
            <person name="Richards S."/>
            <person name="Ruiz S.J."/>
            <person name="Santibanez J."/>
            <person name="Savard J."/>
            <person name="Scherer S.E."/>
            <person name="Schneider B."/>
            <person name="Sodergren E."/>
            <person name="Tautz D."/>
            <person name="Vattahil S."/>
            <person name="Villasana D."/>
            <person name="White C.S."/>
            <person name="Wright R."/>
            <person name="Park Y."/>
            <person name="Beeman R.W."/>
            <person name="Lord J."/>
            <person name="Oppert B."/>
            <person name="Lorenzen M."/>
            <person name="Brown S."/>
            <person name="Wang L."/>
            <person name="Savard J."/>
            <person name="Tautz D."/>
            <person name="Richards S."/>
            <person name="Weinstock G."/>
            <person name="Gibbs R.A."/>
            <person name="Liu Y."/>
            <person name="Worley K."/>
            <person name="Weinstock G."/>
            <person name="Elsik C.G."/>
            <person name="Reese J.T."/>
            <person name="Elhaik E."/>
            <person name="Landan G."/>
            <person name="Graur D."/>
            <person name="Arensburger P."/>
            <person name="Atkinson P."/>
            <person name="Beeman R.W."/>
            <person name="Beidler J."/>
            <person name="Brown S.J."/>
            <person name="Demuth J.P."/>
            <person name="Drury D.W."/>
            <person name="Du Y.Z."/>
            <person name="Fujiwara H."/>
            <person name="Lorenzen M."/>
            <person name="Maselli V."/>
            <person name="Osanai M."/>
            <person name="Park Y."/>
            <person name="Robertson H.M."/>
            <person name="Tu Z."/>
            <person name="Wang J.J."/>
            <person name="Wang S."/>
            <person name="Richards S."/>
            <person name="Song H."/>
            <person name="Zhang L."/>
            <person name="Sodergren E."/>
            <person name="Werner D."/>
            <person name="Stanke M."/>
            <person name="Morgenstern B."/>
            <person name="Solovyev V."/>
            <person name="Kosarev P."/>
            <person name="Brown G."/>
            <person name="Chen H.C."/>
            <person name="Ermolaeva O."/>
            <person name="Hlavina W."/>
            <person name="Kapustin Y."/>
            <person name="Kiryutin B."/>
            <person name="Kitts P."/>
            <person name="Maglott D."/>
            <person name="Pruitt K."/>
            <person name="Sapojnikov V."/>
            <person name="Souvorov A."/>
            <person name="Mackey A.J."/>
            <person name="Waterhouse R.M."/>
            <person name="Wyder S."/>
            <person name="Zdobnov E.M."/>
            <person name="Zdobnov E.M."/>
            <person name="Wyder S."/>
            <person name="Kriventseva E.V."/>
            <person name="Kadowaki T."/>
            <person name="Bork P."/>
            <person name="Aranda M."/>
            <person name="Bao R."/>
            <person name="Beermann A."/>
            <person name="Berns N."/>
            <person name="Bolognesi R."/>
            <person name="Bonneton F."/>
            <person name="Bopp D."/>
            <person name="Brown S.J."/>
            <person name="Bucher G."/>
            <person name="Butts T."/>
            <person name="Chaumot A."/>
            <person name="Denell R.E."/>
            <person name="Ferrier D.E."/>
            <person name="Friedrich M."/>
            <person name="Gordon C.M."/>
            <person name="Jindra M."/>
            <person name="Klingler M."/>
            <person name="Lan Q."/>
            <person name="Lattorff H.M."/>
            <person name="Laudet V."/>
            <person name="von Levetsow C."/>
            <person name="Liu Z."/>
            <person name="Lutz R."/>
            <person name="Lynch J.A."/>
            <person name="da Fonseca R.N."/>
            <person name="Posnien N."/>
            <person name="Reuter R."/>
            <person name="Roth S."/>
            <person name="Savard J."/>
            <person name="Schinko J.B."/>
            <person name="Schmitt C."/>
            <person name="Schoppmeier M."/>
            <person name="Schroder R."/>
            <person name="Shippy T.D."/>
            <person name="Simonnet F."/>
            <person name="Marques-Souza H."/>
            <person name="Tautz D."/>
            <person name="Tomoyasu Y."/>
            <person name="Trauner J."/>
            <person name="Van der Zee M."/>
            <person name="Vervoort M."/>
            <person name="Wittkopp N."/>
            <person name="Wimmer E.A."/>
            <person name="Yang X."/>
            <person name="Jones A.K."/>
            <person name="Sattelle D.B."/>
            <person name="Ebert P.R."/>
            <person name="Nelson D."/>
            <person name="Scott J.G."/>
            <person name="Beeman R.W."/>
            <person name="Muthukrishnan S."/>
            <person name="Kramer K.J."/>
            <person name="Arakane Y."/>
            <person name="Beeman R.W."/>
            <person name="Zhu Q."/>
            <person name="Hogenkamp D."/>
            <person name="Dixit R."/>
            <person name="Oppert B."/>
            <person name="Jiang H."/>
            <person name="Zou Z."/>
            <person name="Marshall J."/>
            <person name="Elpidina E."/>
            <person name="Vinokurov K."/>
            <person name="Oppert C."/>
            <person name="Zou Z."/>
            <person name="Evans J."/>
            <person name="Lu Z."/>
            <person name="Zhao P."/>
            <person name="Sumathipala N."/>
            <person name="Altincicek B."/>
            <person name="Vilcinskas A."/>
            <person name="Williams M."/>
            <person name="Hultmark D."/>
            <person name="Hetru C."/>
            <person name="Jiang H."/>
            <person name="Grimmelikhuijzen C.J."/>
            <person name="Hauser F."/>
            <person name="Cazzamali G."/>
            <person name="Williamson M."/>
            <person name="Park Y."/>
            <person name="Li B."/>
            <person name="Tanaka Y."/>
            <person name="Predel R."/>
            <person name="Neupert S."/>
            <person name="Schachtner J."/>
            <person name="Verleyen P."/>
            <person name="Raible F."/>
            <person name="Bork P."/>
            <person name="Friedrich M."/>
            <person name="Walden K.K."/>
            <person name="Robertson H.M."/>
            <person name="Angeli S."/>
            <person name="Foret S."/>
            <person name="Bucher G."/>
            <person name="Schuetz S."/>
            <person name="Maleszka R."/>
            <person name="Wimmer E.A."/>
            <person name="Beeman R.W."/>
            <person name="Lorenzen M."/>
            <person name="Tomoyasu Y."/>
            <person name="Miller S.C."/>
            <person name="Grossmann D."/>
            <person name="Bucher G."/>
        </authorList>
    </citation>
    <scope>NUCLEOTIDE SEQUENCE [LARGE SCALE GENOMIC DNA]</scope>
    <source>
        <strain evidence="13 14">Georgia GA2</strain>
    </source>
</reference>
<dbReference type="GO" id="GO:0016616">
    <property type="term" value="F:oxidoreductase activity, acting on the CH-OH group of donors, NAD or NADP as acceptor"/>
    <property type="evidence" value="ECO:0007669"/>
    <property type="project" value="UniProtKB-ARBA"/>
</dbReference>
<dbReference type="CDD" id="cd11056">
    <property type="entry name" value="CYP6-like"/>
    <property type="match status" value="1"/>
</dbReference>
<dbReference type="InterPro" id="IPR036291">
    <property type="entry name" value="NAD(P)-bd_dom_sf"/>
</dbReference>
<dbReference type="PRINTS" id="PR00081">
    <property type="entry name" value="GDHRDH"/>
</dbReference>
<evidence type="ECO:0000256" key="8">
    <source>
        <dbReference type="ARBA" id="ARBA00022848"/>
    </source>
</evidence>
<dbReference type="InterPro" id="IPR050476">
    <property type="entry name" value="Insect_CytP450_Detox"/>
</dbReference>
<dbReference type="SUPFAM" id="SSF51735">
    <property type="entry name" value="NAD(P)-binding Rossmann-fold domains"/>
    <property type="match status" value="1"/>
</dbReference>
<dbReference type="Proteomes" id="UP000007266">
    <property type="component" value="Unassembled WGS sequence"/>
</dbReference>
<accession>A0A139W9X0</accession>
<reference evidence="13 14" key="2">
    <citation type="journal article" date="2010" name="Nucleic Acids Res.">
        <title>BeetleBase in 2010: revisions to provide comprehensive genomic information for Tribolium castaneum.</title>
        <authorList>
            <person name="Kim H.S."/>
            <person name="Murphy T."/>
            <person name="Xia J."/>
            <person name="Caragea D."/>
            <person name="Park Y."/>
            <person name="Beeman R.W."/>
            <person name="Lorenzen M.D."/>
            <person name="Butcher S."/>
            <person name="Manak J.R."/>
            <person name="Brown S.J."/>
        </authorList>
    </citation>
    <scope>NUCLEOTIDE SEQUENCE [LARGE SCALE GENOMIC DNA]</scope>
    <source>
        <strain evidence="13 14">Georgia GA2</strain>
    </source>
</reference>
<dbReference type="Pfam" id="PF00106">
    <property type="entry name" value="adh_short"/>
    <property type="match status" value="1"/>
</dbReference>
<dbReference type="Gene3D" id="1.10.630.10">
    <property type="entry name" value="Cytochrome P450"/>
    <property type="match status" value="1"/>
</dbReference>
<dbReference type="PRINTS" id="PR00080">
    <property type="entry name" value="SDRFAMILY"/>
</dbReference>
<dbReference type="PROSITE" id="PS00086">
    <property type="entry name" value="CYTOCHROME_P450"/>
    <property type="match status" value="1"/>
</dbReference>
<organism evidence="13 14">
    <name type="scientific">Tribolium castaneum</name>
    <name type="common">Red flour beetle</name>
    <dbReference type="NCBI Taxonomy" id="7070"/>
    <lineage>
        <taxon>Eukaryota</taxon>
        <taxon>Metazoa</taxon>
        <taxon>Ecdysozoa</taxon>
        <taxon>Arthropoda</taxon>
        <taxon>Hexapoda</taxon>
        <taxon>Insecta</taxon>
        <taxon>Pterygota</taxon>
        <taxon>Neoptera</taxon>
        <taxon>Endopterygota</taxon>
        <taxon>Coleoptera</taxon>
        <taxon>Polyphaga</taxon>
        <taxon>Cucujiformia</taxon>
        <taxon>Tenebrionidae</taxon>
        <taxon>Tenebrionidae incertae sedis</taxon>
        <taxon>Tribolium</taxon>
    </lineage>
</organism>
<dbReference type="InterPro" id="IPR001128">
    <property type="entry name" value="Cyt_P450"/>
</dbReference>
<proteinExistence type="inferred from homology"/>
<evidence type="ECO:0000256" key="10">
    <source>
        <dbReference type="ARBA" id="ARBA00023004"/>
    </source>
</evidence>
<evidence type="ECO:0000256" key="6">
    <source>
        <dbReference type="ARBA" id="ARBA00022723"/>
    </source>
</evidence>
<evidence type="ECO:0000256" key="3">
    <source>
        <dbReference type="ARBA" id="ARBA00004406"/>
    </source>
</evidence>
<dbReference type="GO" id="GO:0020037">
    <property type="term" value="F:heme binding"/>
    <property type="evidence" value="ECO:0007669"/>
    <property type="project" value="InterPro"/>
</dbReference>
<dbReference type="SUPFAM" id="SSF48264">
    <property type="entry name" value="Cytochrome P450"/>
    <property type="match status" value="1"/>
</dbReference>
<dbReference type="AlphaFoldDB" id="A0A139W9X0"/>
<gene>
    <name evidence="13" type="primary">AUGUSTUS-3.0.2_31668</name>
    <name evidence="13" type="ORF">TcasGA2_TC031668</name>
</gene>
<comment type="similarity">
    <text evidence="4">Belongs to the cytochrome P450 family.</text>
</comment>
<evidence type="ECO:0000256" key="7">
    <source>
        <dbReference type="ARBA" id="ARBA00022824"/>
    </source>
</evidence>
<evidence type="ECO:0000256" key="11">
    <source>
        <dbReference type="ARBA" id="ARBA00023033"/>
    </source>
</evidence>
<evidence type="ECO:0000256" key="5">
    <source>
        <dbReference type="ARBA" id="ARBA00022617"/>
    </source>
</evidence>
<dbReference type="PANTHER" id="PTHR24292">
    <property type="entry name" value="CYTOCHROME P450"/>
    <property type="match status" value="1"/>
</dbReference>
<keyword evidence="10" id="KW-0408">Iron</keyword>
<evidence type="ECO:0000313" key="14">
    <source>
        <dbReference type="Proteomes" id="UP000007266"/>
    </source>
</evidence>
<dbReference type="InterPro" id="IPR020904">
    <property type="entry name" value="Sc_DH/Rdtase_CS"/>
</dbReference>
<keyword evidence="14" id="KW-1185">Reference proteome</keyword>
<evidence type="ECO:0000256" key="4">
    <source>
        <dbReference type="ARBA" id="ARBA00010617"/>
    </source>
</evidence>
<keyword evidence="9" id="KW-0560">Oxidoreductase</keyword>
<evidence type="ECO:0000256" key="2">
    <source>
        <dbReference type="ARBA" id="ARBA00004174"/>
    </source>
</evidence>
<keyword evidence="8" id="KW-0492">Microsome</keyword>
<dbReference type="GO" id="GO:0016705">
    <property type="term" value="F:oxidoreductase activity, acting on paired donors, with incorporation or reduction of molecular oxygen"/>
    <property type="evidence" value="ECO:0007669"/>
    <property type="project" value="InterPro"/>
</dbReference>
<dbReference type="InParanoid" id="A0A139W9X0"/>
<keyword evidence="6" id="KW-0479">Metal-binding</keyword>
<dbReference type="GO" id="GO:0005506">
    <property type="term" value="F:iron ion binding"/>
    <property type="evidence" value="ECO:0007669"/>
    <property type="project" value="InterPro"/>
</dbReference>
<dbReference type="GO" id="GO:0004497">
    <property type="term" value="F:monooxygenase activity"/>
    <property type="evidence" value="ECO:0007669"/>
    <property type="project" value="UniProtKB-KW"/>
</dbReference>
<comment type="cofactor">
    <cofactor evidence="1">
        <name>heme</name>
        <dbReference type="ChEBI" id="CHEBI:30413"/>
    </cofactor>
</comment>
<evidence type="ECO:0000256" key="1">
    <source>
        <dbReference type="ARBA" id="ARBA00001971"/>
    </source>
</evidence>
<dbReference type="PANTHER" id="PTHR24292:SF100">
    <property type="entry name" value="CYTOCHROME P450 6A16, ISOFORM B-RELATED"/>
    <property type="match status" value="1"/>
</dbReference>
<dbReference type="FunCoup" id="A0A139W9X0">
    <property type="interactions" value="249"/>
</dbReference>
<sequence>MFSVLVFLIIVVVFLYYKWAFTYWHRRNIPYLEPSFPFGNLPNLFQRKENIGLTVEKFYNEMKRRKWKHGGVYFLVSPVYCVIDLEYVKNIMNRDFEYFTNRSIYYNEKDDPLSAHLFAIGGQKWRNLRTKLTATFTSGKMKAMFQTLLECETNLLKQIEDCNNPINIKEILSCFTTDVIGSVGFGLECKTFEEKNSPFRIYGKKVFKDSVLRSLKRAFLTSNFPELARKLGILAFPSEITDFFLKVVADTVKYREENNRSRNDFLQLLIDLKNSGTLSLEEIAAQCFLFFLAGFETSSTTMTFALYELAQHQDIQDKVREEIDAVLKKYGGKITYEAIHDMKYMNQVIDETLRKYPAASIITRTCVKDYKIPDQDIVIEKGTSVIIPVLGIHHDEKFYPNPEKFDPERFTEENKAARHHYAHLPFGEGPRICIDYQFERVSSCYTVKMVLSLCRWEGKVAVVTGASSGIGAAIADALVENGLIVAGFARRSELIEARAKNLEGKKGKLHAVKTDMSKEDEIIKAFKWVEDNLGHVHILINNAGVSKESFLANGDAEAWRNTFDVNVIGLCIATREAVKSMTANNINGHIIHINSIAGHKVVNFPGINVYSASKYAVAALAETLRHEFLALGSKIKITSISPGLVISEMTTLSTGYSPERLEMLKSLPILKSEDIADAVCYVLSTPETVQINELTITPVGEKL</sequence>
<dbReference type="PROSITE" id="PS00061">
    <property type="entry name" value="ADH_SHORT"/>
    <property type="match status" value="1"/>
</dbReference>
<evidence type="ECO:0000313" key="13">
    <source>
        <dbReference type="EMBL" id="KYB24706.1"/>
    </source>
</evidence>
<dbReference type="eggNOG" id="KOG0158">
    <property type="taxonomic scope" value="Eukaryota"/>
</dbReference>
<keyword evidence="11" id="KW-0503">Monooxygenase</keyword>
<keyword evidence="12" id="KW-0472">Membrane</keyword>
<keyword evidence="5" id="KW-0349">Heme</keyword>
<dbReference type="Pfam" id="PF00067">
    <property type="entry name" value="p450"/>
    <property type="match status" value="1"/>
</dbReference>
<dbReference type="InterPro" id="IPR002347">
    <property type="entry name" value="SDR_fam"/>
</dbReference>
<protein>
    <submittedName>
        <fullName evidence="13">Cytochrome P450 6a2-like Protein</fullName>
    </submittedName>
</protein>
<dbReference type="FunFam" id="3.40.50.720:FF:000047">
    <property type="entry name" value="NADP-dependent L-serine/L-allo-threonine dehydrogenase"/>
    <property type="match status" value="1"/>
</dbReference>
<evidence type="ECO:0000256" key="9">
    <source>
        <dbReference type="ARBA" id="ARBA00023002"/>
    </source>
</evidence>
<dbReference type="GO" id="GO:0005789">
    <property type="term" value="C:endoplasmic reticulum membrane"/>
    <property type="evidence" value="ECO:0007669"/>
    <property type="project" value="UniProtKB-SubCell"/>
</dbReference>
<dbReference type="InterPro" id="IPR017972">
    <property type="entry name" value="Cyt_P450_CS"/>
</dbReference>
<comment type="subcellular location">
    <subcellularLocation>
        <location evidence="3">Endoplasmic reticulum membrane</location>
        <topology evidence="3">Peripheral membrane protein</topology>
    </subcellularLocation>
    <subcellularLocation>
        <location evidence="2">Microsome membrane</location>
        <topology evidence="2">Peripheral membrane protein</topology>
    </subcellularLocation>
</comment>
<keyword evidence="7" id="KW-0256">Endoplasmic reticulum</keyword>
<dbReference type="InterPro" id="IPR036396">
    <property type="entry name" value="Cyt_P450_sf"/>
</dbReference>
<evidence type="ECO:0000256" key="12">
    <source>
        <dbReference type="ARBA" id="ARBA00023136"/>
    </source>
</evidence>